<evidence type="ECO:0000256" key="5">
    <source>
        <dbReference type="ARBA" id="ARBA00022553"/>
    </source>
</evidence>
<dbReference type="EMBL" id="UOFG01000037">
    <property type="protein sequence ID" value="VAW58446.1"/>
    <property type="molecule type" value="Genomic_DNA"/>
</dbReference>
<dbReference type="InterPro" id="IPR000700">
    <property type="entry name" value="PAS-assoc_C"/>
</dbReference>
<dbReference type="SMART" id="SM00388">
    <property type="entry name" value="HisKA"/>
    <property type="match status" value="1"/>
</dbReference>
<keyword evidence="9 21" id="KW-0418">Kinase</keyword>
<dbReference type="CDD" id="cd16922">
    <property type="entry name" value="HATPase_EvgS-ArcB-TorS-like"/>
    <property type="match status" value="1"/>
</dbReference>
<feature type="domain" description="Response regulatory" evidence="16">
    <location>
        <begin position="954"/>
        <end position="1077"/>
    </location>
</feature>
<dbReference type="SMART" id="SM00387">
    <property type="entry name" value="HATPase_c"/>
    <property type="match status" value="1"/>
</dbReference>
<keyword evidence="4" id="KW-1003">Cell membrane</keyword>
<comment type="catalytic activity">
    <reaction evidence="1">
        <text>ATP + protein L-histidine = ADP + protein N-phospho-L-histidine.</text>
        <dbReference type="EC" id="2.7.13.3"/>
    </reaction>
</comment>
<dbReference type="PROSITE" id="PS50894">
    <property type="entry name" value="HPT"/>
    <property type="match status" value="1"/>
</dbReference>
<keyword evidence="8" id="KW-0547">Nucleotide-binding</keyword>
<dbReference type="InterPro" id="IPR005467">
    <property type="entry name" value="His_kinase_dom"/>
</dbReference>
<dbReference type="InterPro" id="IPR003661">
    <property type="entry name" value="HisK_dim/P_dom"/>
</dbReference>
<dbReference type="EC" id="2.7.13.3" evidence="3"/>
<evidence type="ECO:0000256" key="6">
    <source>
        <dbReference type="ARBA" id="ARBA00022679"/>
    </source>
</evidence>
<dbReference type="InterPro" id="IPR008207">
    <property type="entry name" value="Sig_transdc_His_kin_Hpt_dom"/>
</dbReference>
<dbReference type="CDD" id="cd17546">
    <property type="entry name" value="REC_hyHK_CKI1_RcsC-like"/>
    <property type="match status" value="2"/>
</dbReference>
<dbReference type="InterPro" id="IPR033479">
    <property type="entry name" value="dCache_1"/>
</dbReference>
<dbReference type="InterPro" id="IPR036641">
    <property type="entry name" value="HPT_dom_sf"/>
</dbReference>
<keyword evidence="5" id="KW-0597">Phosphoprotein</keyword>
<feature type="domain" description="Histidine kinase" evidence="15">
    <location>
        <begin position="547"/>
        <end position="768"/>
    </location>
</feature>
<keyword evidence="11 14" id="KW-1133">Transmembrane helix</keyword>
<dbReference type="InterPro" id="IPR036097">
    <property type="entry name" value="HisK_dim/P_sf"/>
</dbReference>
<keyword evidence="7 14" id="KW-0812">Transmembrane</keyword>
<evidence type="ECO:0000256" key="8">
    <source>
        <dbReference type="ARBA" id="ARBA00022741"/>
    </source>
</evidence>
<dbReference type="SMART" id="SM00448">
    <property type="entry name" value="REC"/>
    <property type="match status" value="2"/>
</dbReference>
<evidence type="ECO:0000313" key="21">
    <source>
        <dbReference type="EMBL" id="VAW58446.1"/>
    </source>
</evidence>
<dbReference type="PROSITE" id="PS50885">
    <property type="entry name" value="HAMP"/>
    <property type="match status" value="1"/>
</dbReference>
<dbReference type="Gene3D" id="3.40.50.2300">
    <property type="match status" value="2"/>
</dbReference>
<evidence type="ECO:0000259" key="20">
    <source>
        <dbReference type="PROSITE" id="PS50894"/>
    </source>
</evidence>
<dbReference type="FunFam" id="1.10.287.130:FF:000002">
    <property type="entry name" value="Two-component osmosensing histidine kinase"/>
    <property type="match status" value="1"/>
</dbReference>
<dbReference type="Pfam" id="PF00072">
    <property type="entry name" value="Response_reg"/>
    <property type="match status" value="2"/>
</dbReference>
<dbReference type="PROSITE" id="PS50113">
    <property type="entry name" value="PAC"/>
    <property type="match status" value="1"/>
</dbReference>
<feature type="domain" description="HPt" evidence="20">
    <location>
        <begin position="1122"/>
        <end position="1222"/>
    </location>
</feature>
<dbReference type="Gene3D" id="1.10.287.130">
    <property type="match status" value="1"/>
</dbReference>
<dbReference type="GO" id="GO:0000155">
    <property type="term" value="F:phosphorelay sensor kinase activity"/>
    <property type="evidence" value="ECO:0007669"/>
    <property type="project" value="InterPro"/>
</dbReference>
<dbReference type="Gene3D" id="3.30.565.10">
    <property type="entry name" value="Histidine kinase-like ATPase, C-terminal domain"/>
    <property type="match status" value="1"/>
</dbReference>
<dbReference type="PRINTS" id="PR00344">
    <property type="entry name" value="BCTRLSENSOR"/>
</dbReference>
<evidence type="ECO:0000256" key="9">
    <source>
        <dbReference type="ARBA" id="ARBA00022777"/>
    </source>
</evidence>
<dbReference type="Pfam" id="PF02518">
    <property type="entry name" value="HATPase_c"/>
    <property type="match status" value="1"/>
</dbReference>
<feature type="domain" description="PAS" evidence="17">
    <location>
        <begin position="419"/>
        <end position="450"/>
    </location>
</feature>
<dbReference type="SUPFAM" id="SSF47226">
    <property type="entry name" value="Histidine-containing phosphotransfer domain, HPT domain"/>
    <property type="match status" value="1"/>
</dbReference>
<organism evidence="21">
    <name type="scientific">hydrothermal vent metagenome</name>
    <dbReference type="NCBI Taxonomy" id="652676"/>
    <lineage>
        <taxon>unclassified sequences</taxon>
        <taxon>metagenomes</taxon>
        <taxon>ecological metagenomes</taxon>
    </lineage>
</organism>
<dbReference type="GO" id="GO:0005524">
    <property type="term" value="F:ATP binding"/>
    <property type="evidence" value="ECO:0007669"/>
    <property type="project" value="UniProtKB-KW"/>
</dbReference>
<evidence type="ECO:0000259" key="15">
    <source>
        <dbReference type="PROSITE" id="PS50109"/>
    </source>
</evidence>
<keyword evidence="6" id="KW-0808">Transferase</keyword>
<dbReference type="SUPFAM" id="SSF47384">
    <property type="entry name" value="Homodimeric domain of signal transducing histidine kinase"/>
    <property type="match status" value="1"/>
</dbReference>
<dbReference type="InterPro" id="IPR003660">
    <property type="entry name" value="HAMP_dom"/>
</dbReference>
<dbReference type="NCBIfam" id="TIGR00229">
    <property type="entry name" value="sensory_box"/>
    <property type="match status" value="1"/>
</dbReference>
<evidence type="ECO:0000256" key="3">
    <source>
        <dbReference type="ARBA" id="ARBA00012438"/>
    </source>
</evidence>
<accession>A0A3B0XQ16</accession>
<evidence type="ECO:0000256" key="7">
    <source>
        <dbReference type="ARBA" id="ARBA00022692"/>
    </source>
</evidence>
<dbReference type="InterPro" id="IPR001789">
    <property type="entry name" value="Sig_transdc_resp-reg_receiver"/>
</dbReference>
<dbReference type="CDD" id="cd00082">
    <property type="entry name" value="HisKA"/>
    <property type="match status" value="1"/>
</dbReference>
<dbReference type="SUPFAM" id="SSF55874">
    <property type="entry name" value="ATPase domain of HSP90 chaperone/DNA topoisomerase II/histidine kinase"/>
    <property type="match status" value="1"/>
</dbReference>
<dbReference type="FunFam" id="3.30.565.10:FF:000010">
    <property type="entry name" value="Sensor histidine kinase RcsC"/>
    <property type="match status" value="1"/>
</dbReference>
<dbReference type="SUPFAM" id="SSF55785">
    <property type="entry name" value="PYP-like sensor domain (PAS domain)"/>
    <property type="match status" value="1"/>
</dbReference>
<evidence type="ECO:0000259" key="19">
    <source>
        <dbReference type="PROSITE" id="PS50885"/>
    </source>
</evidence>
<keyword evidence="13 14" id="KW-0472">Membrane</keyword>
<evidence type="ECO:0000259" key="17">
    <source>
        <dbReference type="PROSITE" id="PS50112"/>
    </source>
</evidence>
<evidence type="ECO:0000256" key="11">
    <source>
        <dbReference type="ARBA" id="ARBA00022989"/>
    </source>
</evidence>
<dbReference type="Gene3D" id="6.10.340.10">
    <property type="match status" value="1"/>
</dbReference>
<dbReference type="SMART" id="SM00304">
    <property type="entry name" value="HAMP"/>
    <property type="match status" value="1"/>
</dbReference>
<dbReference type="GO" id="GO:0005886">
    <property type="term" value="C:plasma membrane"/>
    <property type="evidence" value="ECO:0007669"/>
    <property type="project" value="UniProtKB-SubCell"/>
</dbReference>
<proteinExistence type="predicted"/>
<dbReference type="Pfam" id="PF02743">
    <property type="entry name" value="dCache_1"/>
    <property type="match status" value="1"/>
</dbReference>
<dbReference type="PANTHER" id="PTHR45339">
    <property type="entry name" value="HYBRID SIGNAL TRANSDUCTION HISTIDINE KINASE J"/>
    <property type="match status" value="1"/>
</dbReference>
<evidence type="ECO:0000256" key="13">
    <source>
        <dbReference type="ARBA" id="ARBA00023136"/>
    </source>
</evidence>
<dbReference type="Gene3D" id="1.20.120.160">
    <property type="entry name" value="HPT domain"/>
    <property type="match status" value="1"/>
</dbReference>
<feature type="transmembrane region" description="Helical" evidence="14">
    <location>
        <begin position="313"/>
        <end position="336"/>
    </location>
</feature>
<dbReference type="InterPro" id="IPR004358">
    <property type="entry name" value="Sig_transdc_His_kin-like_C"/>
</dbReference>
<dbReference type="PROSITE" id="PS50112">
    <property type="entry name" value="PAS"/>
    <property type="match status" value="1"/>
</dbReference>
<sequence length="1303" mass="144821">MLLWFLVIALLPLGFVSWFSYQQARASLMSAAEARLVQASSLSISHFKNWFKYRIVDLNVQSKSENNIDFFEVLEEGLKKSNKPLASYVKSDDWLQRANEKKNGLISLGERYDYITDIYIIDIEGNILFSVSGNSDLGKNIFSEDLVDTLFSKSVKKTIDKGSEIFSDLERYSPANNIIVGFLTAPLLNRNGDTQGVIAIQIRVGQILQELRGSKVNSGHQILYLIGEDGRLRTSMNNNEEEILKRVIDTQQISTWREHSHSMEENEHVRAIKYTGPDGDEVIGIHHELYLPNVSWALVSEVSSRVALEPASLLAKVTLVLFLITAIVVIVLVVYLSGRITLPIVQLADASMKIAAGEKSQQVDISAKNEIGRLAEAFNYMVERLEVSEEKNKEYMRQTDESLNALKEQKFALDQHSIVAITDVQGTIVFVNEKFSEISGYSKLELIGHNHRMLKSGSHSIEFFREMYRTIASGKVWNNEICNKAKGGGLYWVDTTIVPLKGEDGKPERYIAIRTDVTARKKAETEMIEAKNIAEEAAMAKGQFLASMSHEIRTPMNGVLGMLGLLQNSELDDEQHHRLKVAQSSAKSLLSLINDILDYSKVDAGKLELEVLDFNLRSMLGELSEIMGYQAQLKDLELVLDAKGVEHTMVRGDPGRVRQVITNLVSNAIKFTDEGEIIIRIELHEETANRLRLNGRVSDTGIGIPEDKVKGLFSMFSQVDASTTRKYGGTGLGLAIAKKLCQLMGGDISVTSRKNMGSCFTFNMMLEESKLSQLAVPEVKIDELCILIVDDNHTNREVLCGQLDNWGAEVVEAEGGAQALQICEQRVQADKALFDIAILDMRMPEMDGIELSKKLKADDKYREMKLVMMTSMGHQGDASFFADLGFSAYFPKPVTTADLFDALAVVKENGEALHQAKPLLTPRYLKTLMHNGDRNSEGQSDQALENIVWPDDCRLLLVEDNHVNQLVATGILNEMGLQAEIAGNGLEAVHSLQHAPEDAPYTLVLMDCQMPEMDGYETSRVIRGGRAGERNKHIIIIAMTANAMDGDREKCLDAGMSDYLAKPVDADKLLVKLIQWIPGMQKQVSALPVKKSVVGVASGGGARAVTSVIWDEDAVLNRILGNHDLLKTLVDIFISETPSRMLQLKSSVQNSNAEDVRIVAHTLKGVAANLSGLRVQFQAGSIECAAKEHRLSVVQTLMPDLEIYIEQLTECFKSYSESLSTGGKNEVCILDDDTLGEKLKNLAIRLKNSDFIDPDELDMLQSAGKNTSTQRLLSELCDQITQFDNDAGLKTIEKLKKMAWNRE</sequence>
<evidence type="ECO:0000259" key="16">
    <source>
        <dbReference type="PROSITE" id="PS50110"/>
    </source>
</evidence>
<comment type="subcellular location">
    <subcellularLocation>
        <location evidence="2">Cell membrane</location>
        <topology evidence="2">Multi-pass membrane protein</topology>
    </subcellularLocation>
</comment>
<dbReference type="CDD" id="cd00130">
    <property type="entry name" value="PAS"/>
    <property type="match status" value="1"/>
</dbReference>
<dbReference type="InterPro" id="IPR036890">
    <property type="entry name" value="HATPase_C_sf"/>
</dbReference>
<evidence type="ECO:0000256" key="12">
    <source>
        <dbReference type="ARBA" id="ARBA00023012"/>
    </source>
</evidence>
<evidence type="ECO:0000256" key="2">
    <source>
        <dbReference type="ARBA" id="ARBA00004651"/>
    </source>
</evidence>
<dbReference type="Pfam" id="PF00512">
    <property type="entry name" value="HisKA"/>
    <property type="match status" value="1"/>
</dbReference>
<evidence type="ECO:0000256" key="4">
    <source>
        <dbReference type="ARBA" id="ARBA00022475"/>
    </source>
</evidence>
<feature type="domain" description="Response regulatory" evidence="16">
    <location>
        <begin position="785"/>
        <end position="907"/>
    </location>
</feature>
<dbReference type="InterPro" id="IPR001610">
    <property type="entry name" value="PAC"/>
</dbReference>
<dbReference type="Pfam" id="PF01627">
    <property type="entry name" value="Hpt"/>
    <property type="match status" value="1"/>
</dbReference>
<dbReference type="Gene3D" id="3.30.450.20">
    <property type="entry name" value="PAS domain"/>
    <property type="match status" value="1"/>
</dbReference>
<dbReference type="SUPFAM" id="SSF52172">
    <property type="entry name" value="CheY-like"/>
    <property type="match status" value="2"/>
</dbReference>
<feature type="domain" description="HAMP" evidence="19">
    <location>
        <begin position="338"/>
        <end position="390"/>
    </location>
</feature>
<evidence type="ECO:0000256" key="14">
    <source>
        <dbReference type="SAM" id="Phobius"/>
    </source>
</evidence>
<dbReference type="InterPro" id="IPR003594">
    <property type="entry name" value="HATPase_dom"/>
</dbReference>
<dbReference type="PROSITE" id="PS50110">
    <property type="entry name" value="RESPONSE_REGULATORY"/>
    <property type="match status" value="2"/>
</dbReference>
<evidence type="ECO:0000256" key="10">
    <source>
        <dbReference type="ARBA" id="ARBA00022840"/>
    </source>
</evidence>
<dbReference type="InterPro" id="IPR035965">
    <property type="entry name" value="PAS-like_dom_sf"/>
</dbReference>
<protein>
    <recommendedName>
        <fullName evidence="3">histidine kinase</fullName>
        <ecNumber evidence="3">2.7.13.3</ecNumber>
    </recommendedName>
</protein>
<dbReference type="PANTHER" id="PTHR45339:SF1">
    <property type="entry name" value="HYBRID SIGNAL TRANSDUCTION HISTIDINE KINASE J"/>
    <property type="match status" value="1"/>
</dbReference>
<dbReference type="PROSITE" id="PS50109">
    <property type="entry name" value="HIS_KIN"/>
    <property type="match status" value="1"/>
</dbReference>
<dbReference type="CDD" id="cd06225">
    <property type="entry name" value="HAMP"/>
    <property type="match status" value="1"/>
</dbReference>
<gene>
    <name evidence="21" type="ORF">MNBD_GAMMA11-167</name>
</gene>
<dbReference type="Pfam" id="PF13426">
    <property type="entry name" value="PAS_9"/>
    <property type="match status" value="1"/>
</dbReference>
<keyword evidence="10" id="KW-0067">ATP-binding</keyword>
<reference evidence="21" key="1">
    <citation type="submission" date="2018-06" db="EMBL/GenBank/DDBJ databases">
        <authorList>
            <person name="Zhirakovskaya E."/>
        </authorList>
    </citation>
    <scope>NUCLEOTIDE SEQUENCE</scope>
</reference>
<evidence type="ECO:0000259" key="18">
    <source>
        <dbReference type="PROSITE" id="PS50113"/>
    </source>
</evidence>
<dbReference type="SUPFAM" id="SSF158472">
    <property type="entry name" value="HAMP domain-like"/>
    <property type="match status" value="1"/>
</dbReference>
<keyword evidence="12" id="KW-0902">Two-component regulatory system</keyword>
<evidence type="ECO:0000256" key="1">
    <source>
        <dbReference type="ARBA" id="ARBA00000085"/>
    </source>
</evidence>
<dbReference type="Pfam" id="PF00672">
    <property type="entry name" value="HAMP"/>
    <property type="match status" value="1"/>
</dbReference>
<dbReference type="InterPro" id="IPR011006">
    <property type="entry name" value="CheY-like_superfamily"/>
</dbReference>
<dbReference type="InterPro" id="IPR000014">
    <property type="entry name" value="PAS"/>
</dbReference>
<name>A0A3B0XQ16_9ZZZZ</name>
<dbReference type="SMART" id="SM00086">
    <property type="entry name" value="PAC"/>
    <property type="match status" value="1"/>
</dbReference>
<feature type="domain" description="PAC" evidence="18">
    <location>
        <begin position="477"/>
        <end position="529"/>
    </location>
</feature>